<keyword evidence="2" id="KW-1185">Reference proteome</keyword>
<dbReference type="Proteomes" id="UP000237105">
    <property type="component" value="Unassembled WGS sequence"/>
</dbReference>
<dbReference type="SUPFAM" id="SSF56219">
    <property type="entry name" value="DNase I-like"/>
    <property type="match status" value="1"/>
</dbReference>
<keyword evidence="1" id="KW-0269">Exonuclease</keyword>
<dbReference type="OrthoDB" id="1736084at2759"/>
<proteinExistence type="predicted"/>
<reference evidence="2" key="1">
    <citation type="submission" date="2016-06" db="EMBL/GenBank/DDBJ databases">
        <title>Parallel loss of symbiosis genes in relatives of nitrogen-fixing non-legume Parasponia.</title>
        <authorList>
            <person name="Van Velzen R."/>
            <person name="Holmer R."/>
            <person name="Bu F."/>
            <person name="Rutten L."/>
            <person name="Van Zeijl A."/>
            <person name="Liu W."/>
            <person name="Santuari L."/>
            <person name="Cao Q."/>
            <person name="Sharma T."/>
            <person name="Shen D."/>
            <person name="Roswanjaya Y."/>
            <person name="Wardhani T."/>
            <person name="Kalhor M.S."/>
            <person name="Jansen J."/>
            <person name="Van den Hoogen J."/>
            <person name="Gungor B."/>
            <person name="Hartog M."/>
            <person name="Hontelez J."/>
            <person name="Verver J."/>
            <person name="Yang W.-C."/>
            <person name="Schijlen E."/>
            <person name="Repin R."/>
            <person name="Schilthuizen M."/>
            <person name="Schranz E."/>
            <person name="Heidstra R."/>
            <person name="Miyata K."/>
            <person name="Fedorova E."/>
            <person name="Kohlen W."/>
            <person name="Bisseling T."/>
            <person name="Smit S."/>
            <person name="Geurts R."/>
        </authorList>
    </citation>
    <scope>NUCLEOTIDE SEQUENCE [LARGE SCALE GENOMIC DNA]</scope>
    <source>
        <strain evidence="2">cv. WU1-14</strain>
    </source>
</reference>
<keyword evidence="1" id="KW-0378">Hydrolase</keyword>
<feature type="non-terminal residue" evidence="1">
    <location>
        <position position="1"/>
    </location>
</feature>
<dbReference type="EMBL" id="JXTB01000200">
    <property type="protein sequence ID" value="PON53985.1"/>
    <property type="molecule type" value="Genomic_DNA"/>
</dbReference>
<gene>
    <name evidence="1" type="ORF">PanWU01x14_198630</name>
</gene>
<dbReference type="GO" id="GO:0004519">
    <property type="term" value="F:endonuclease activity"/>
    <property type="evidence" value="ECO:0007669"/>
    <property type="project" value="UniProtKB-KW"/>
</dbReference>
<accession>A0A2P5BZ11</accession>
<name>A0A2P5BZ11_PARAD</name>
<keyword evidence="1" id="KW-0255">Endonuclease</keyword>
<keyword evidence="1" id="KW-0540">Nuclease</keyword>
<dbReference type="InterPro" id="IPR036691">
    <property type="entry name" value="Endo/exonu/phosph_ase_sf"/>
</dbReference>
<evidence type="ECO:0000313" key="1">
    <source>
        <dbReference type="EMBL" id="PON53985.1"/>
    </source>
</evidence>
<organism evidence="1 2">
    <name type="scientific">Parasponia andersonii</name>
    <name type="common">Sponia andersonii</name>
    <dbReference type="NCBI Taxonomy" id="3476"/>
    <lineage>
        <taxon>Eukaryota</taxon>
        <taxon>Viridiplantae</taxon>
        <taxon>Streptophyta</taxon>
        <taxon>Embryophyta</taxon>
        <taxon>Tracheophyta</taxon>
        <taxon>Spermatophyta</taxon>
        <taxon>Magnoliopsida</taxon>
        <taxon>eudicotyledons</taxon>
        <taxon>Gunneridae</taxon>
        <taxon>Pentapetalae</taxon>
        <taxon>rosids</taxon>
        <taxon>fabids</taxon>
        <taxon>Rosales</taxon>
        <taxon>Cannabaceae</taxon>
        <taxon>Parasponia</taxon>
    </lineage>
</organism>
<sequence>LCGGDFNEVLSSKEKLGGSTHDMLEMSLFRDCLMKCELKDIGFSRPRFTWDNPRLDIHNI</sequence>
<evidence type="ECO:0000313" key="2">
    <source>
        <dbReference type="Proteomes" id="UP000237105"/>
    </source>
</evidence>
<comment type="caution">
    <text evidence="1">The sequence shown here is derived from an EMBL/GenBank/DDBJ whole genome shotgun (WGS) entry which is preliminary data.</text>
</comment>
<dbReference type="AlphaFoldDB" id="A0A2P5BZ11"/>
<dbReference type="GO" id="GO:0004527">
    <property type="term" value="F:exonuclease activity"/>
    <property type="evidence" value="ECO:0007669"/>
    <property type="project" value="UniProtKB-KW"/>
</dbReference>
<protein>
    <submittedName>
        <fullName evidence="1">Endonuclease/exonuclease/phosphatase</fullName>
    </submittedName>
</protein>